<dbReference type="Pfam" id="PF01498">
    <property type="entry name" value="HTH_Tnp_Tc3_2"/>
    <property type="match status" value="1"/>
</dbReference>
<accession>A0A817TL90</accession>
<evidence type="ECO:0000313" key="4">
    <source>
        <dbReference type="EMBL" id="CAF4637175.1"/>
    </source>
</evidence>
<dbReference type="InterPro" id="IPR052338">
    <property type="entry name" value="Transposase_5"/>
</dbReference>
<dbReference type="GO" id="GO:0015074">
    <property type="term" value="P:DNA integration"/>
    <property type="evidence" value="ECO:0007669"/>
    <property type="project" value="InterPro"/>
</dbReference>
<dbReference type="Pfam" id="PF13358">
    <property type="entry name" value="DDE_3"/>
    <property type="match status" value="1"/>
</dbReference>
<dbReference type="OrthoDB" id="8954141at2759"/>
<dbReference type="Proteomes" id="UP000663873">
    <property type="component" value="Unassembled WGS sequence"/>
</dbReference>
<evidence type="ECO:0008006" key="7">
    <source>
        <dbReference type="Google" id="ProtNLM"/>
    </source>
</evidence>
<dbReference type="EMBL" id="CAJNXB010003559">
    <property type="protein sequence ID" value="CAF3324373.1"/>
    <property type="molecule type" value="Genomic_DNA"/>
</dbReference>
<dbReference type="Proteomes" id="UP000663825">
    <property type="component" value="Unassembled WGS sequence"/>
</dbReference>
<organism evidence="3 5">
    <name type="scientific">Rotaria socialis</name>
    <dbReference type="NCBI Taxonomy" id="392032"/>
    <lineage>
        <taxon>Eukaryota</taxon>
        <taxon>Metazoa</taxon>
        <taxon>Spiralia</taxon>
        <taxon>Gnathifera</taxon>
        <taxon>Rotifera</taxon>
        <taxon>Eurotatoria</taxon>
        <taxon>Bdelloidea</taxon>
        <taxon>Philodinida</taxon>
        <taxon>Philodinidae</taxon>
        <taxon>Rotaria</taxon>
    </lineage>
</organism>
<dbReference type="InterPro" id="IPR038717">
    <property type="entry name" value="Tc1-like_DDE_dom"/>
</dbReference>
<dbReference type="GO" id="GO:0006313">
    <property type="term" value="P:DNA transposition"/>
    <property type="evidence" value="ECO:0007669"/>
    <property type="project" value="InterPro"/>
</dbReference>
<dbReference type="Gene3D" id="3.30.420.10">
    <property type="entry name" value="Ribonuclease H-like superfamily/Ribonuclease H"/>
    <property type="match status" value="1"/>
</dbReference>
<evidence type="ECO:0000313" key="5">
    <source>
        <dbReference type="Proteomes" id="UP000663825"/>
    </source>
</evidence>
<evidence type="ECO:0000259" key="1">
    <source>
        <dbReference type="Pfam" id="PF01498"/>
    </source>
</evidence>
<evidence type="ECO:0000313" key="6">
    <source>
        <dbReference type="Proteomes" id="UP000663873"/>
    </source>
</evidence>
<gene>
    <name evidence="3" type="ORF">TIS948_LOCUS20531</name>
    <name evidence="4" type="ORF">UJA718_LOCUS32912</name>
</gene>
<dbReference type="Gene3D" id="1.10.10.10">
    <property type="entry name" value="Winged helix-like DNA-binding domain superfamily/Winged helix DNA-binding domain"/>
    <property type="match status" value="1"/>
</dbReference>
<evidence type="ECO:0000259" key="2">
    <source>
        <dbReference type="Pfam" id="PF13358"/>
    </source>
</evidence>
<dbReference type="PANTHER" id="PTHR23022">
    <property type="entry name" value="TRANSPOSABLE ELEMENT-RELATED"/>
    <property type="match status" value="1"/>
</dbReference>
<dbReference type="SUPFAM" id="SSF46689">
    <property type="entry name" value="Homeodomain-like"/>
    <property type="match status" value="1"/>
</dbReference>
<dbReference type="InterPro" id="IPR036388">
    <property type="entry name" value="WH-like_DNA-bd_sf"/>
</dbReference>
<comment type="caution">
    <text evidence="3">The sequence shown here is derived from an EMBL/GenBank/DDBJ whole genome shotgun (WGS) entry which is preliminary data.</text>
</comment>
<dbReference type="InterPro" id="IPR009057">
    <property type="entry name" value="Homeodomain-like_sf"/>
</dbReference>
<dbReference type="AlphaFoldDB" id="A0A817TL90"/>
<feature type="domain" description="Tc1-like transposase DDE" evidence="2">
    <location>
        <begin position="230"/>
        <end position="284"/>
    </location>
</feature>
<keyword evidence="6" id="KW-1185">Reference proteome</keyword>
<evidence type="ECO:0000313" key="3">
    <source>
        <dbReference type="EMBL" id="CAF3324373.1"/>
    </source>
</evidence>
<reference evidence="3" key="1">
    <citation type="submission" date="2021-02" db="EMBL/GenBank/DDBJ databases">
        <authorList>
            <person name="Nowell W R."/>
        </authorList>
    </citation>
    <scope>NUCLEOTIDE SEQUENCE</scope>
</reference>
<name>A0A817TL90_9BILA</name>
<protein>
    <recommendedName>
        <fullName evidence="7">Transposase</fullName>
    </recommendedName>
</protein>
<dbReference type="GO" id="GO:0003677">
    <property type="term" value="F:DNA binding"/>
    <property type="evidence" value="ECO:0007669"/>
    <property type="project" value="InterPro"/>
</dbReference>
<dbReference type="InterPro" id="IPR036397">
    <property type="entry name" value="RNaseH_sf"/>
</dbReference>
<proteinExistence type="predicted"/>
<sequence>MAPKKEHSNDLRTLVIRHHQNGDSLREIAVKTLLPRSTVQYMVKKYKATKCIGNLFGRGCKRKTTATTDRLIQRKLKLNRRKSASVVKVEIENELGISLHVDTIRKMAHEVGLFGRVARKKPYVNKISRGKRLTFAKAMLEKPLDFWKNVVWSDEFKFNLFGSDGKVMVWRTRHEEFDPKCTVPTVKHGGGSVMVWGCFTRQGVGKLCLLDRIVDRFYYRDILEQNLLPSIHHLKLGQQYWLNRKGIQTLPWPPYSPGFNPVENLWDEVERRVKKHQPKNIKDLGLLLMHEWNEIELPVLEKLVDSVPSRLCESIKVKGYSTKY</sequence>
<dbReference type="PANTHER" id="PTHR23022:SF135">
    <property type="entry name" value="SI:DKEY-77F5.3"/>
    <property type="match status" value="1"/>
</dbReference>
<dbReference type="InterPro" id="IPR002492">
    <property type="entry name" value="Transposase_Tc1-like"/>
</dbReference>
<feature type="domain" description="Transposase Tc1-like" evidence="1">
    <location>
        <begin position="69"/>
        <end position="139"/>
    </location>
</feature>
<dbReference type="EMBL" id="CAJOBP010028603">
    <property type="protein sequence ID" value="CAF4637175.1"/>
    <property type="molecule type" value="Genomic_DNA"/>
</dbReference>